<feature type="binding site" evidence="1">
    <location>
        <position position="66"/>
    </location>
    <ligand>
        <name>substrate</name>
    </ligand>
</feature>
<dbReference type="PANTHER" id="PTHR36934">
    <property type="entry name" value="BLR0278 PROTEIN"/>
    <property type="match status" value="1"/>
</dbReference>
<evidence type="ECO:0000313" key="4">
    <source>
        <dbReference type="Proteomes" id="UP000579281"/>
    </source>
</evidence>
<comment type="caution">
    <text evidence="3">The sequence shown here is derived from an EMBL/GenBank/DDBJ whole genome shotgun (WGS) entry which is preliminary data.</text>
</comment>
<name>A0A841KX38_9FIRM</name>
<dbReference type="InterPro" id="IPR025540">
    <property type="entry name" value="FlK"/>
</dbReference>
<dbReference type="EMBL" id="JACHEN010000003">
    <property type="protein sequence ID" value="MBB6214735.1"/>
    <property type="molecule type" value="Genomic_DNA"/>
</dbReference>
<evidence type="ECO:0000259" key="2">
    <source>
        <dbReference type="Pfam" id="PF22636"/>
    </source>
</evidence>
<sequence>MLELPKIQKGAFIVIQKEIKEEDTALNYGSGRLENLLATPSLVALMIEGAVKMVDDKLPEGIITVGKMIQIEHEKPTGLGATVSVKVEVKSFDGVKIVFDMTAYDEIGRIGSGSHERWIVNKNALLQRATERADKLKNKDF</sequence>
<dbReference type="Proteomes" id="UP000579281">
    <property type="component" value="Unassembled WGS sequence"/>
</dbReference>
<proteinExistence type="predicted"/>
<feature type="binding site" evidence="1">
    <location>
        <position position="117"/>
    </location>
    <ligand>
        <name>substrate</name>
    </ligand>
</feature>
<dbReference type="PIRSF" id="PIRSF014972">
    <property type="entry name" value="FlK"/>
    <property type="match status" value="1"/>
</dbReference>
<dbReference type="RefSeq" id="WP_184308390.1">
    <property type="nucleotide sequence ID" value="NZ_JACHEN010000003.1"/>
</dbReference>
<dbReference type="InterPro" id="IPR029069">
    <property type="entry name" value="HotDog_dom_sf"/>
</dbReference>
<reference evidence="3 4" key="1">
    <citation type="submission" date="2020-08" db="EMBL/GenBank/DDBJ databases">
        <title>Genomic Encyclopedia of Type Strains, Phase IV (KMG-IV): sequencing the most valuable type-strain genomes for metagenomic binning, comparative biology and taxonomic classification.</title>
        <authorList>
            <person name="Goeker M."/>
        </authorList>
    </citation>
    <scope>NUCLEOTIDE SEQUENCE [LARGE SCALE GENOMIC DNA]</scope>
    <source>
        <strain evidence="3 4">DSM 103526</strain>
    </source>
</reference>
<evidence type="ECO:0000256" key="1">
    <source>
        <dbReference type="PIRSR" id="PIRSR014972-2"/>
    </source>
</evidence>
<dbReference type="Gene3D" id="3.10.129.10">
    <property type="entry name" value="Hotdog Thioesterase"/>
    <property type="match status" value="1"/>
</dbReference>
<keyword evidence="4" id="KW-1185">Reference proteome</keyword>
<dbReference type="Pfam" id="PF22636">
    <property type="entry name" value="FlK"/>
    <property type="match status" value="1"/>
</dbReference>
<feature type="binding site" evidence="1">
    <location>
        <position position="66"/>
    </location>
    <ligand>
        <name>CoA</name>
        <dbReference type="ChEBI" id="CHEBI:57287"/>
    </ligand>
</feature>
<evidence type="ECO:0000313" key="3">
    <source>
        <dbReference type="EMBL" id="MBB6214735.1"/>
    </source>
</evidence>
<dbReference type="AlphaFoldDB" id="A0A841KX38"/>
<feature type="domain" description="Fluoroacetyl-CoA-specific thioesterase-like" evidence="2">
    <location>
        <begin position="19"/>
        <end position="123"/>
    </location>
</feature>
<organism evidence="3 4">
    <name type="scientific">Anaerosolibacter carboniphilus</name>
    <dbReference type="NCBI Taxonomy" id="1417629"/>
    <lineage>
        <taxon>Bacteria</taxon>
        <taxon>Bacillati</taxon>
        <taxon>Bacillota</taxon>
        <taxon>Clostridia</taxon>
        <taxon>Peptostreptococcales</taxon>
        <taxon>Thermotaleaceae</taxon>
        <taxon>Anaerosolibacter</taxon>
    </lineage>
</organism>
<dbReference type="PANTHER" id="PTHR36934:SF1">
    <property type="entry name" value="THIOESTERASE DOMAIN-CONTAINING PROTEIN"/>
    <property type="match status" value="1"/>
</dbReference>
<gene>
    <name evidence="3" type="ORF">HNQ80_000818</name>
</gene>
<accession>A0A841KX38</accession>
<protein>
    <submittedName>
        <fullName evidence="3">Putative thioesterase</fullName>
    </submittedName>
</protein>
<dbReference type="SUPFAM" id="SSF54637">
    <property type="entry name" value="Thioesterase/thiol ester dehydrase-isomerase"/>
    <property type="match status" value="1"/>
</dbReference>
<dbReference type="InterPro" id="IPR054485">
    <property type="entry name" value="FlK-like_dom"/>
</dbReference>